<feature type="compositionally biased region" description="Polar residues" evidence="2">
    <location>
        <begin position="148"/>
        <end position="158"/>
    </location>
</feature>
<dbReference type="AlphaFoldDB" id="A0AAN6TXD6"/>
<evidence type="ECO:0000313" key="4">
    <source>
        <dbReference type="EMBL" id="KAK4122535.1"/>
    </source>
</evidence>
<feature type="region of interest" description="Disordered" evidence="2">
    <location>
        <begin position="146"/>
        <end position="209"/>
    </location>
</feature>
<protein>
    <submittedName>
        <fullName evidence="4">Sfi1-domain-containing protein</fullName>
    </submittedName>
</protein>
<name>A0AAN6TXD6_9PEZI</name>
<evidence type="ECO:0000259" key="3">
    <source>
        <dbReference type="Pfam" id="PF08457"/>
    </source>
</evidence>
<feature type="region of interest" description="Disordered" evidence="2">
    <location>
        <begin position="1"/>
        <end position="32"/>
    </location>
</feature>
<evidence type="ECO:0000256" key="2">
    <source>
        <dbReference type="SAM" id="MobiDB-lite"/>
    </source>
</evidence>
<keyword evidence="5" id="KW-1185">Reference proteome</keyword>
<feature type="compositionally biased region" description="Pro residues" evidence="2">
    <location>
        <begin position="189"/>
        <end position="204"/>
    </location>
</feature>
<sequence length="1018" mass="117739">MQHQPSSHHLHGRLDHLSPPQPGDPGLDADSTASSAFHYVSGRHESYSDQDIELVHEIVTLGESLYPALPERERLPTNALFLAAEEVLPRYGYDPEDTPSHIARLIFKIGGRRSGDRLSDKFKAVLGGLGIQLEFVPSSRPESRASLALSSTHTSDYSFAQPPLCPRRERSREEEKAVAVRNRAYSKANPPPRSPSSPRLPPLPASQQPDAAAPVLVEVDIEGLEVKLQHVRMQEDRELVKEVFSVWRAIACQTKRANDELRSVAVEYDNNDLLGEVLDMWNEAAAAVERLRRQAEEAARHEAYVAKMERRATRVYEIFTIRTVLAEWQEQAREEIDRTAVARRHLVRKRAFEGWHAQHVEDEANVRNFILRNAFQLWSQVALHHEVRHGVAAQWHQQQLCKDALHTMWHETRERLADEFYAVGLAGQCLDTWVDKARETQEEYQVAIALDERLVLDEAVNIWLEEVDAQHYHAYDCTRQWLIQGCRRDLDYWQEQARLSALLKQHNAKQEQETKRQALATWHNVYKDVKHRTAAADGFLLKEPVDHWEREMKLKLFIERDEYETKAAVLEHWALEEKLAWYKVHLETRTKRQALNALLAAARRVRGERERHEQEADYAHSYYTQTGVVDTWLAETDQMWKHWVNANIVNLYRTTRPCIDHWREQCHRNRARDGYYRRKADRQRAMSLVGGVLDKWPAVAETARRERMLTSLRQFRRQYKVELARECLGKWLDATVDAFDAHDDARQTNLHYKREDLNDCLDLWSRAARRSQNIQQIAAAAELEVYCGKWLAQLQDTKENMQDAVEYDAEQTRKRCWDMWEYQMLQNEGKRHLASTLQEKNERRVCRRVLTEWHQKAVPEAEARYSFNPRMSSSLAARRSVRQQLARTTTMTAGASTTGGSFYTASQLAVLHRPRNETTPSRFSSSEQQVGLGPMPEFDEEPLVPDPDDPGFMSTPTKWTGSTRMLGVFGGRGTATTSTPSAILPSPYERELRRQYGGPNRVVGFADIYEESAEELYQ</sequence>
<accession>A0AAN6TXD6</accession>
<gene>
    <name evidence="4" type="ORF">N657DRAFT_620383</name>
</gene>
<dbReference type="Proteomes" id="UP001302602">
    <property type="component" value="Unassembled WGS sequence"/>
</dbReference>
<proteinExistence type="predicted"/>
<feature type="compositionally biased region" description="Basic residues" evidence="2">
    <location>
        <begin position="1"/>
        <end position="11"/>
    </location>
</feature>
<feature type="domain" description="Sfi1 spindle body" evidence="3">
    <location>
        <begin position="293"/>
        <end position="857"/>
    </location>
</feature>
<evidence type="ECO:0000313" key="5">
    <source>
        <dbReference type="Proteomes" id="UP001302602"/>
    </source>
</evidence>
<feature type="coiled-coil region" evidence="1">
    <location>
        <begin position="278"/>
        <end position="311"/>
    </location>
</feature>
<dbReference type="Pfam" id="PF08457">
    <property type="entry name" value="Sfi1"/>
    <property type="match status" value="1"/>
</dbReference>
<comment type="caution">
    <text evidence="4">The sequence shown here is derived from an EMBL/GenBank/DDBJ whole genome shotgun (WGS) entry which is preliminary data.</text>
</comment>
<keyword evidence="1" id="KW-0175">Coiled coil</keyword>
<feature type="compositionally biased region" description="Polar residues" evidence="2">
    <location>
        <begin position="917"/>
        <end position="929"/>
    </location>
</feature>
<organism evidence="4 5">
    <name type="scientific">Parathielavia appendiculata</name>
    <dbReference type="NCBI Taxonomy" id="2587402"/>
    <lineage>
        <taxon>Eukaryota</taxon>
        <taxon>Fungi</taxon>
        <taxon>Dikarya</taxon>
        <taxon>Ascomycota</taxon>
        <taxon>Pezizomycotina</taxon>
        <taxon>Sordariomycetes</taxon>
        <taxon>Sordariomycetidae</taxon>
        <taxon>Sordariales</taxon>
        <taxon>Chaetomiaceae</taxon>
        <taxon>Parathielavia</taxon>
    </lineage>
</organism>
<reference evidence="4" key="1">
    <citation type="journal article" date="2023" name="Mol. Phylogenet. Evol.">
        <title>Genome-scale phylogeny and comparative genomics of the fungal order Sordariales.</title>
        <authorList>
            <person name="Hensen N."/>
            <person name="Bonometti L."/>
            <person name="Westerberg I."/>
            <person name="Brannstrom I.O."/>
            <person name="Guillou S."/>
            <person name="Cros-Aarteil S."/>
            <person name="Calhoun S."/>
            <person name="Haridas S."/>
            <person name="Kuo A."/>
            <person name="Mondo S."/>
            <person name="Pangilinan J."/>
            <person name="Riley R."/>
            <person name="LaButti K."/>
            <person name="Andreopoulos B."/>
            <person name="Lipzen A."/>
            <person name="Chen C."/>
            <person name="Yan M."/>
            <person name="Daum C."/>
            <person name="Ng V."/>
            <person name="Clum A."/>
            <person name="Steindorff A."/>
            <person name="Ohm R.A."/>
            <person name="Martin F."/>
            <person name="Silar P."/>
            <person name="Natvig D.O."/>
            <person name="Lalanne C."/>
            <person name="Gautier V."/>
            <person name="Ament-Velasquez S.L."/>
            <person name="Kruys A."/>
            <person name="Hutchinson M.I."/>
            <person name="Powell A.J."/>
            <person name="Barry K."/>
            <person name="Miller A.N."/>
            <person name="Grigoriev I.V."/>
            <person name="Debuchy R."/>
            <person name="Gladieux P."/>
            <person name="Hiltunen Thoren M."/>
            <person name="Johannesson H."/>
        </authorList>
    </citation>
    <scope>NUCLEOTIDE SEQUENCE</scope>
    <source>
        <strain evidence="4">CBS 731.68</strain>
    </source>
</reference>
<reference evidence="4" key="2">
    <citation type="submission" date="2023-05" db="EMBL/GenBank/DDBJ databases">
        <authorList>
            <consortium name="Lawrence Berkeley National Laboratory"/>
            <person name="Steindorff A."/>
            <person name="Hensen N."/>
            <person name="Bonometti L."/>
            <person name="Westerberg I."/>
            <person name="Brannstrom I.O."/>
            <person name="Guillou S."/>
            <person name="Cros-Aarteil S."/>
            <person name="Calhoun S."/>
            <person name="Haridas S."/>
            <person name="Kuo A."/>
            <person name="Mondo S."/>
            <person name="Pangilinan J."/>
            <person name="Riley R."/>
            <person name="Labutti K."/>
            <person name="Andreopoulos B."/>
            <person name="Lipzen A."/>
            <person name="Chen C."/>
            <person name="Yanf M."/>
            <person name="Daum C."/>
            <person name="Ng V."/>
            <person name="Clum A."/>
            <person name="Ohm R."/>
            <person name="Martin F."/>
            <person name="Silar P."/>
            <person name="Natvig D."/>
            <person name="Lalanne C."/>
            <person name="Gautier V."/>
            <person name="Ament-Velasquez S.L."/>
            <person name="Kruys A."/>
            <person name="Hutchinson M.I."/>
            <person name="Powell A.J."/>
            <person name="Barry K."/>
            <person name="Miller A.N."/>
            <person name="Grigoriev I.V."/>
            <person name="Debuchy R."/>
            <person name="Gladieux P."/>
            <person name="Thoren M.H."/>
            <person name="Johannesson H."/>
        </authorList>
    </citation>
    <scope>NUCLEOTIDE SEQUENCE</scope>
    <source>
        <strain evidence="4">CBS 731.68</strain>
    </source>
</reference>
<dbReference type="EMBL" id="MU853230">
    <property type="protein sequence ID" value="KAK4122535.1"/>
    <property type="molecule type" value="Genomic_DNA"/>
</dbReference>
<dbReference type="RefSeq" id="XP_062646306.1">
    <property type="nucleotide sequence ID" value="XM_062790586.1"/>
</dbReference>
<feature type="compositionally biased region" description="Basic and acidic residues" evidence="2">
    <location>
        <begin position="166"/>
        <end position="178"/>
    </location>
</feature>
<evidence type="ECO:0000256" key="1">
    <source>
        <dbReference type="SAM" id="Coils"/>
    </source>
</evidence>
<feature type="region of interest" description="Disordered" evidence="2">
    <location>
        <begin position="914"/>
        <end position="933"/>
    </location>
</feature>
<dbReference type="InterPro" id="IPR013665">
    <property type="entry name" value="Sfi1_dom"/>
</dbReference>
<dbReference type="GeneID" id="87827356"/>